<dbReference type="Pfam" id="PF14322">
    <property type="entry name" value="SusD-like_3"/>
    <property type="match status" value="1"/>
</dbReference>
<evidence type="ECO:0000259" key="8">
    <source>
        <dbReference type="Pfam" id="PF14322"/>
    </source>
</evidence>
<evidence type="ECO:0000259" key="7">
    <source>
        <dbReference type="Pfam" id="PF07980"/>
    </source>
</evidence>
<evidence type="ECO:0000256" key="6">
    <source>
        <dbReference type="SAM" id="SignalP"/>
    </source>
</evidence>
<evidence type="ECO:0000256" key="4">
    <source>
        <dbReference type="ARBA" id="ARBA00023136"/>
    </source>
</evidence>
<reference evidence="9 10" key="1">
    <citation type="submission" date="2024-02" db="EMBL/GenBank/DDBJ databases">
        <title>A Gaetbulibacter species isolated from tidal flats and genomic insights of their niches.</title>
        <authorList>
            <person name="Ye Y."/>
        </authorList>
    </citation>
    <scope>NUCLEOTIDE SEQUENCE [LARGE SCALE GENOMIC DNA]</scope>
    <source>
        <strain evidence="9 10">KYW382</strain>
    </source>
</reference>
<evidence type="ECO:0000313" key="9">
    <source>
        <dbReference type="EMBL" id="MFH6771093.1"/>
    </source>
</evidence>
<dbReference type="Pfam" id="PF07980">
    <property type="entry name" value="SusD_RagB"/>
    <property type="match status" value="1"/>
</dbReference>
<keyword evidence="3 6" id="KW-0732">Signal</keyword>
<evidence type="ECO:0000256" key="1">
    <source>
        <dbReference type="ARBA" id="ARBA00004442"/>
    </source>
</evidence>
<dbReference type="PROSITE" id="PS51257">
    <property type="entry name" value="PROKAR_LIPOPROTEIN"/>
    <property type="match status" value="1"/>
</dbReference>
<dbReference type="Gene3D" id="1.25.40.390">
    <property type="match status" value="1"/>
</dbReference>
<feature type="domain" description="RagB/SusD" evidence="7">
    <location>
        <begin position="337"/>
        <end position="468"/>
    </location>
</feature>
<sequence length="500" mass="56648">MKNIKFKILAFFALIAMYSCSDDFIDVKSPDPNTEDFFNTEEDYQKALVAAYDMLQSTAKIYQLGEIASDNTLCGGQDALDTPGFQEIDDMIHNPVNAQLRDIWTWMYTGVNRANYIMEFKDKIDFPNKTSVIAQTRFLRAYYYFQLVKWFGPVPMAIDTRIQFGDQFDIDRTPVADVYAQIEEDLEFAAANLPLTVNETGRITKGAAQALLGKVYLFDKKYPQSAAALKSVIDSNVYSLLTTEAPLMWENDHENGPESVFEIQYSDIEGGSYDCFYCLEGNYAIGFNGPRGYQGPFFDFGYSFNVPTQESFDAYEDGDIRRDYSILDINQWLADHPDASYDEDAGYEQTGYFNRKYIARKGDLNLPDAALTNPNNTRVIRYADVLLMYAEASAKANSGNPTSDSYEALNMVHRRAFGLPVNTPDPSDYAGLSASSFEDVILKERRLELMGEGHRFFDLVRMGKAADYIPGFQAPKNNLFPIPIQEIQLSGNRWDQNPGY</sequence>
<name>A0ABW7MW83_9FLAO</name>
<dbReference type="InterPro" id="IPR012944">
    <property type="entry name" value="SusD_RagB_dom"/>
</dbReference>
<comment type="caution">
    <text evidence="9">The sequence shown here is derived from an EMBL/GenBank/DDBJ whole genome shotgun (WGS) entry which is preliminary data.</text>
</comment>
<keyword evidence="10" id="KW-1185">Reference proteome</keyword>
<evidence type="ECO:0000256" key="3">
    <source>
        <dbReference type="ARBA" id="ARBA00022729"/>
    </source>
</evidence>
<keyword evidence="5" id="KW-0998">Cell outer membrane</keyword>
<organism evidence="9 10">
    <name type="scientific">Gaetbulibacter aestuarii</name>
    <dbReference type="NCBI Taxonomy" id="1502358"/>
    <lineage>
        <taxon>Bacteria</taxon>
        <taxon>Pseudomonadati</taxon>
        <taxon>Bacteroidota</taxon>
        <taxon>Flavobacteriia</taxon>
        <taxon>Flavobacteriales</taxon>
        <taxon>Flavobacteriaceae</taxon>
        <taxon>Gaetbulibacter</taxon>
    </lineage>
</organism>
<gene>
    <name evidence="9" type="ORF">V8G58_04035</name>
</gene>
<dbReference type="SUPFAM" id="SSF48452">
    <property type="entry name" value="TPR-like"/>
    <property type="match status" value="1"/>
</dbReference>
<dbReference type="CDD" id="cd08977">
    <property type="entry name" value="SusD"/>
    <property type="match status" value="1"/>
</dbReference>
<comment type="similarity">
    <text evidence="2">Belongs to the SusD family.</text>
</comment>
<feature type="signal peptide" evidence="6">
    <location>
        <begin position="1"/>
        <end position="21"/>
    </location>
</feature>
<dbReference type="Proteomes" id="UP001610100">
    <property type="component" value="Unassembled WGS sequence"/>
</dbReference>
<dbReference type="EMBL" id="JBAWKB010000001">
    <property type="protein sequence ID" value="MFH6771093.1"/>
    <property type="molecule type" value="Genomic_DNA"/>
</dbReference>
<evidence type="ECO:0000256" key="5">
    <source>
        <dbReference type="ARBA" id="ARBA00023237"/>
    </source>
</evidence>
<keyword evidence="4" id="KW-0472">Membrane</keyword>
<accession>A0ABW7MW83</accession>
<protein>
    <submittedName>
        <fullName evidence="9">RagB/SusD family nutrient uptake outer membrane protein</fullName>
    </submittedName>
</protein>
<dbReference type="InterPro" id="IPR011990">
    <property type="entry name" value="TPR-like_helical_dom_sf"/>
</dbReference>
<dbReference type="RefSeq" id="WP_344739980.1">
    <property type="nucleotide sequence ID" value="NZ_BAABAY010000001.1"/>
</dbReference>
<dbReference type="InterPro" id="IPR033985">
    <property type="entry name" value="SusD-like_N"/>
</dbReference>
<comment type="subcellular location">
    <subcellularLocation>
        <location evidence="1">Cell outer membrane</location>
    </subcellularLocation>
</comment>
<proteinExistence type="inferred from homology"/>
<evidence type="ECO:0000313" key="10">
    <source>
        <dbReference type="Proteomes" id="UP001610100"/>
    </source>
</evidence>
<feature type="domain" description="SusD-like N-terminal" evidence="8">
    <location>
        <begin position="23"/>
        <end position="217"/>
    </location>
</feature>
<feature type="chain" id="PRO_5045930961" evidence="6">
    <location>
        <begin position="22"/>
        <end position="500"/>
    </location>
</feature>
<evidence type="ECO:0000256" key="2">
    <source>
        <dbReference type="ARBA" id="ARBA00006275"/>
    </source>
</evidence>